<sequence length="65" mass="7629">MVFLPPMRLGICCRKYNGLHAPRRKKWVSEMLSGITIFGYLFYIFGINPAMKYLKVGKNTRFLQN</sequence>
<proteinExistence type="predicted"/>
<keyword evidence="1" id="KW-0472">Membrane</keyword>
<name>A0A2M8TQP1_PREIN</name>
<dbReference type="EMBL" id="PENG01000002">
    <property type="protein sequence ID" value="PJI26244.1"/>
    <property type="molecule type" value="Genomic_DNA"/>
</dbReference>
<dbReference type="AlphaFoldDB" id="A0A2M8TQP1"/>
<evidence type="ECO:0000313" key="2">
    <source>
        <dbReference type="EMBL" id="PJI26244.1"/>
    </source>
</evidence>
<evidence type="ECO:0000256" key="1">
    <source>
        <dbReference type="SAM" id="Phobius"/>
    </source>
</evidence>
<protein>
    <submittedName>
        <fullName evidence="2">Uncharacterized protein</fullName>
    </submittedName>
</protein>
<feature type="transmembrane region" description="Helical" evidence="1">
    <location>
        <begin position="31"/>
        <end position="51"/>
    </location>
</feature>
<organism evidence="2 3">
    <name type="scientific">Prevotella intermedia</name>
    <dbReference type="NCBI Taxonomy" id="28131"/>
    <lineage>
        <taxon>Bacteria</taxon>
        <taxon>Pseudomonadati</taxon>
        <taxon>Bacteroidota</taxon>
        <taxon>Bacteroidia</taxon>
        <taxon>Bacteroidales</taxon>
        <taxon>Prevotellaceae</taxon>
        <taxon>Prevotella</taxon>
    </lineage>
</organism>
<accession>A0A2M8TQP1</accession>
<keyword evidence="1" id="KW-0812">Transmembrane</keyword>
<evidence type="ECO:0000313" key="3">
    <source>
        <dbReference type="Proteomes" id="UP000229884"/>
    </source>
</evidence>
<dbReference type="Proteomes" id="UP000229884">
    <property type="component" value="Unassembled WGS sequence"/>
</dbReference>
<comment type="caution">
    <text evidence="2">The sequence shown here is derived from an EMBL/GenBank/DDBJ whole genome shotgun (WGS) entry which is preliminary data.</text>
</comment>
<keyword evidence="1" id="KW-1133">Transmembrane helix</keyword>
<reference evidence="2 3" key="1">
    <citation type="submission" date="2017-11" db="EMBL/GenBank/DDBJ databases">
        <title>Genome sequencing of Prevotella intermedia KCOM 2832.</title>
        <authorList>
            <person name="Kook J.-K."/>
            <person name="Park S.-N."/>
            <person name="Lim Y.K."/>
        </authorList>
    </citation>
    <scope>NUCLEOTIDE SEQUENCE [LARGE SCALE GENOMIC DNA]</scope>
    <source>
        <strain evidence="2 3">KCOM 2832</strain>
    </source>
</reference>
<gene>
    <name evidence="2" type="ORF">CTM58_10925</name>
</gene>